<accession>A0A3L8PS56</accession>
<dbReference type="RefSeq" id="WP_121840460.1">
    <property type="nucleotide sequence ID" value="NZ_ML014836.1"/>
</dbReference>
<gene>
    <name evidence="2" type="ORF">D5018_18455</name>
</gene>
<keyword evidence="1" id="KW-0732">Signal</keyword>
<comment type="caution">
    <text evidence="2">The sequence shown here is derived from an EMBL/GenBank/DDBJ whole genome shotgun (WGS) entry which is preliminary data.</text>
</comment>
<dbReference type="EMBL" id="QZEI01000087">
    <property type="protein sequence ID" value="RLV58231.1"/>
    <property type="molecule type" value="Genomic_DNA"/>
</dbReference>
<dbReference type="OrthoDB" id="6899340at2"/>
<dbReference type="AlphaFoldDB" id="A0A3L8PS56"/>
<proteinExistence type="predicted"/>
<dbReference type="Proteomes" id="UP000281474">
    <property type="component" value="Unassembled WGS sequence"/>
</dbReference>
<feature type="chain" id="PRO_5018121502" evidence="1">
    <location>
        <begin position="22"/>
        <end position="132"/>
    </location>
</feature>
<name>A0A3L8PS56_9GAMM</name>
<organism evidence="2 3">
    <name type="scientific">Parashewanella curva</name>
    <dbReference type="NCBI Taxonomy" id="2338552"/>
    <lineage>
        <taxon>Bacteria</taxon>
        <taxon>Pseudomonadati</taxon>
        <taxon>Pseudomonadota</taxon>
        <taxon>Gammaproteobacteria</taxon>
        <taxon>Alteromonadales</taxon>
        <taxon>Shewanellaceae</taxon>
        <taxon>Parashewanella</taxon>
    </lineage>
</organism>
<evidence type="ECO:0000313" key="3">
    <source>
        <dbReference type="Proteomes" id="UP000281474"/>
    </source>
</evidence>
<keyword evidence="3" id="KW-1185">Reference proteome</keyword>
<protein>
    <submittedName>
        <fullName evidence="2">Uncharacterized protein</fullName>
    </submittedName>
</protein>
<sequence length="132" mass="13918">MRKIFLVLVCLSQFACNADLASNPNSNSNIQVYINDGSKQCVGGGLRVKQTAEKLSKDGVKVISSSCGLINGMMVIAQCGASTLNINVHTIAESDLNKALQLGFKPLADLKDGMITTDCPAQKPIKGAEASF</sequence>
<evidence type="ECO:0000256" key="1">
    <source>
        <dbReference type="SAM" id="SignalP"/>
    </source>
</evidence>
<feature type="signal peptide" evidence="1">
    <location>
        <begin position="1"/>
        <end position="21"/>
    </location>
</feature>
<evidence type="ECO:0000313" key="2">
    <source>
        <dbReference type="EMBL" id="RLV58231.1"/>
    </source>
</evidence>
<reference evidence="2 3" key="1">
    <citation type="submission" date="2018-09" db="EMBL/GenBank/DDBJ databases">
        <title>Phylogeny of the Shewanellaceae, and recommendation for two new genera, Pseudoshewanella and Parashewanella.</title>
        <authorList>
            <person name="Wang G."/>
        </authorList>
    </citation>
    <scope>NUCLEOTIDE SEQUENCE [LARGE SCALE GENOMIC DNA]</scope>
    <source>
        <strain evidence="2 3">C51</strain>
    </source>
</reference>